<reference evidence="1" key="2">
    <citation type="journal article" date="2015" name="Fish Shellfish Immunol.">
        <title>Early steps in the European eel (Anguilla anguilla)-Vibrio vulnificus interaction in the gills: Role of the RtxA13 toxin.</title>
        <authorList>
            <person name="Callol A."/>
            <person name="Pajuelo D."/>
            <person name="Ebbesson L."/>
            <person name="Teles M."/>
            <person name="MacKenzie S."/>
            <person name="Amaro C."/>
        </authorList>
    </citation>
    <scope>NUCLEOTIDE SEQUENCE</scope>
</reference>
<reference evidence="1" key="1">
    <citation type="submission" date="2014-11" db="EMBL/GenBank/DDBJ databases">
        <authorList>
            <person name="Amaro Gonzalez C."/>
        </authorList>
    </citation>
    <scope>NUCLEOTIDE SEQUENCE</scope>
</reference>
<evidence type="ECO:0000313" key="1">
    <source>
        <dbReference type="EMBL" id="JAH74420.1"/>
    </source>
</evidence>
<name>A0A0E9VAE0_ANGAN</name>
<accession>A0A0E9VAE0</accession>
<protein>
    <submittedName>
        <fullName evidence="1">Uncharacterized protein</fullName>
    </submittedName>
</protein>
<proteinExistence type="predicted"/>
<dbReference type="EMBL" id="GBXM01034157">
    <property type="protein sequence ID" value="JAH74420.1"/>
    <property type="molecule type" value="Transcribed_RNA"/>
</dbReference>
<sequence length="21" mass="2469">MFCTVRKPMSWGTSWCLSYKG</sequence>
<dbReference type="AlphaFoldDB" id="A0A0E9VAE0"/>
<organism evidence="1">
    <name type="scientific">Anguilla anguilla</name>
    <name type="common">European freshwater eel</name>
    <name type="synonym">Muraena anguilla</name>
    <dbReference type="NCBI Taxonomy" id="7936"/>
    <lineage>
        <taxon>Eukaryota</taxon>
        <taxon>Metazoa</taxon>
        <taxon>Chordata</taxon>
        <taxon>Craniata</taxon>
        <taxon>Vertebrata</taxon>
        <taxon>Euteleostomi</taxon>
        <taxon>Actinopterygii</taxon>
        <taxon>Neopterygii</taxon>
        <taxon>Teleostei</taxon>
        <taxon>Anguilliformes</taxon>
        <taxon>Anguillidae</taxon>
        <taxon>Anguilla</taxon>
    </lineage>
</organism>